<feature type="chain" id="PRO_5046908164" evidence="2">
    <location>
        <begin position="24"/>
        <end position="512"/>
    </location>
</feature>
<comment type="caution">
    <text evidence="4">The sequence shown here is derived from an EMBL/GenBank/DDBJ whole genome shotgun (WGS) entry which is preliminary data.</text>
</comment>
<dbReference type="EMBL" id="JBFAEG010000003">
    <property type="protein sequence ID" value="MEU5706221.1"/>
    <property type="molecule type" value="Genomic_DNA"/>
</dbReference>
<evidence type="ECO:0000313" key="4">
    <source>
        <dbReference type="EMBL" id="MEU5706221.1"/>
    </source>
</evidence>
<evidence type="ECO:0000256" key="1">
    <source>
        <dbReference type="SAM" id="MobiDB-lite"/>
    </source>
</evidence>
<keyword evidence="2" id="KW-0732">Signal</keyword>
<evidence type="ECO:0000313" key="5">
    <source>
        <dbReference type="Proteomes" id="UP001551011"/>
    </source>
</evidence>
<dbReference type="InterPro" id="IPR012334">
    <property type="entry name" value="Pectin_lyas_fold"/>
</dbReference>
<keyword evidence="5" id="KW-1185">Reference proteome</keyword>
<dbReference type="PROSITE" id="PS51257">
    <property type="entry name" value="PROKAR_LIPOPROTEIN"/>
    <property type="match status" value="1"/>
</dbReference>
<dbReference type="InterPro" id="IPR011050">
    <property type="entry name" value="Pectin_lyase_fold/virulence"/>
</dbReference>
<evidence type="ECO:0000259" key="3">
    <source>
        <dbReference type="Pfam" id="PF13229"/>
    </source>
</evidence>
<accession>A0ABV3A2R1</accession>
<dbReference type="InterPro" id="IPR039448">
    <property type="entry name" value="Beta_helix"/>
</dbReference>
<name>A0ABV3A2R1_9ACTN</name>
<protein>
    <submittedName>
        <fullName evidence="4">Right-handed parallel beta-helix repeat-containing protein</fullName>
    </submittedName>
</protein>
<evidence type="ECO:0000256" key="2">
    <source>
        <dbReference type="SAM" id="SignalP"/>
    </source>
</evidence>
<feature type="domain" description="Right handed beta helix" evidence="3">
    <location>
        <begin position="161"/>
        <end position="309"/>
    </location>
</feature>
<gene>
    <name evidence="4" type="ORF">AB0H04_04930</name>
</gene>
<feature type="region of interest" description="Disordered" evidence="1">
    <location>
        <begin position="491"/>
        <end position="512"/>
    </location>
</feature>
<proteinExistence type="predicted"/>
<dbReference type="InterPro" id="IPR006626">
    <property type="entry name" value="PbH1"/>
</dbReference>
<dbReference type="Proteomes" id="UP001551011">
    <property type="component" value="Unassembled WGS sequence"/>
</dbReference>
<dbReference type="Gene3D" id="2.160.20.10">
    <property type="entry name" value="Single-stranded right-handed beta-helix, Pectin lyase-like"/>
    <property type="match status" value="2"/>
</dbReference>
<sequence>MGMECRRWALPAAPLALTLLAVTGCTSSPDTPGKPAATPSGPGAASAAARVCAEPGAGPAEAPAGAVTVDPDVVGDLAEKTRSNPPGTTFWLRPGTHRLEPERYAQVMPKKGDRYIGAPGAVLDGGRKNAYAFSGTARDVTIRFLTVQRFVAPTDEGVVNHDMADGWVIEHTTIQNNDGAGLMAGARQQVRANCLRGNGQYGMNAYKTGNTIRDLVVEGNEIVGNNTGDWERRKPGCGCTGGIKFWAVDGAEVRGNWVHDNRGAGLWADTNNNDFRIEDNLIEKNDGAALVYEISYNAVIRNNTIRRNNWVEGRESAERGDDFPYATVYLSEAGGEPRVEARTDKIDIYRNVLEDNWNGITLWENADRFCNSPANTSSGDCTLLVKDKGRCVKPAIAGAPLYADCRWKTQRVDIHDNRFVLDRSVVRCTEKCDRMAVLANYGTYPDWSPYKGKRVAEAITFKQHNRWHDNTYRGPWQFVVEDPSQVLDPWQWQGPPYRQDADSRFPTERAGG</sequence>
<dbReference type="SMART" id="SM00710">
    <property type="entry name" value="PbH1"/>
    <property type="match status" value="6"/>
</dbReference>
<dbReference type="Pfam" id="PF13229">
    <property type="entry name" value="Beta_helix"/>
    <property type="match status" value="1"/>
</dbReference>
<reference evidence="4 5" key="1">
    <citation type="submission" date="2024-06" db="EMBL/GenBank/DDBJ databases">
        <title>The Natural Products Discovery Center: Release of the First 8490 Sequenced Strains for Exploring Actinobacteria Biosynthetic Diversity.</title>
        <authorList>
            <person name="Kalkreuter E."/>
            <person name="Kautsar S.A."/>
            <person name="Yang D."/>
            <person name="Bader C.D."/>
            <person name="Teijaro C.N."/>
            <person name="Fluegel L."/>
            <person name="Davis C.M."/>
            <person name="Simpson J.R."/>
            <person name="Lauterbach L."/>
            <person name="Steele A.D."/>
            <person name="Gui C."/>
            <person name="Meng S."/>
            <person name="Li G."/>
            <person name="Viehrig K."/>
            <person name="Ye F."/>
            <person name="Su P."/>
            <person name="Kiefer A.F."/>
            <person name="Nichols A."/>
            <person name="Cepeda A.J."/>
            <person name="Yan W."/>
            <person name="Fan B."/>
            <person name="Jiang Y."/>
            <person name="Adhikari A."/>
            <person name="Zheng C.-J."/>
            <person name="Schuster L."/>
            <person name="Cowan T.M."/>
            <person name="Smanski M.J."/>
            <person name="Chevrette M.G."/>
            <person name="De Carvalho L.P.S."/>
            <person name="Shen B."/>
        </authorList>
    </citation>
    <scope>NUCLEOTIDE SEQUENCE [LARGE SCALE GENOMIC DNA]</scope>
    <source>
        <strain evidence="4 5">NPDC020594</strain>
    </source>
</reference>
<feature type="compositionally biased region" description="Basic and acidic residues" evidence="1">
    <location>
        <begin position="499"/>
        <end position="512"/>
    </location>
</feature>
<organism evidence="4 5">
    <name type="scientific">Streptomyces flaveolus</name>
    <dbReference type="NCBI Taxonomy" id="67297"/>
    <lineage>
        <taxon>Bacteria</taxon>
        <taxon>Bacillati</taxon>
        <taxon>Actinomycetota</taxon>
        <taxon>Actinomycetes</taxon>
        <taxon>Kitasatosporales</taxon>
        <taxon>Streptomycetaceae</taxon>
        <taxon>Streptomyces</taxon>
    </lineage>
</organism>
<dbReference type="SUPFAM" id="SSF51126">
    <property type="entry name" value="Pectin lyase-like"/>
    <property type="match status" value="1"/>
</dbReference>
<feature type="signal peptide" evidence="2">
    <location>
        <begin position="1"/>
        <end position="23"/>
    </location>
</feature>